<dbReference type="Gene3D" id="1.10.1200.10">
    <property type="entry name" value="ACP-like"/>
    <property type="match status" value="1"/>
</dbReference>
<dbReference type="Pfam" id="PF00550">
    <property type="entry name" value="PP-binding"/>
    <property type="match status" value="1"/>
</dbReference>
<keyword evidence="3" id="KW-1185">Reference proteome</keyword>
<dbReference type="InterPro" id="IPR036736">
    <property type="entry name" value="ACP-like_sf"/>
</dbReference>
<accession>A0A2S0MAT5</accession>
<dbReference type="PROSITE" id="PS50075">
    <property type="entry name" value="CARRIER"/>
    <property type="match status" value="1"/>
</dbReference>
<dbReference type="AlphaFoldDB" id="A0A2S0MAT5"/>
<evidence type="ECO:0000313" key="3">
    <source>
        <dbReference type="Proteomes" id="UP000239709"/>
    </source>
</evidence>
<organism evidence="2 3">
    <name type="scientific">Ottowia oryzae</name>
    <dbReference type="NCBI Taxonomy" id="2109914"/>
    <lineage>
        <taxon>Bacteria</taxon>
        <taxon>Pseudomonadati</taxon>
        <taxon>Pseudomonadota</taxon>
        <taxon>Betaproteobacteria</taxon>
        <taxon>Burkholderiales</taxon>
        <taxon>Comamonadaceae</taxon>
        <taxon>Ottowia</taxon>
    </lineage>
</organism>
<reference evidence="2 3" key="1">
    <citation type="submission" date="2018-03" db="EMBL/GenBank/DDBJ databases">
        <title>Genome sequencing of Ottowia sp.</title>
        <authorList>
            <person name="Kim S.-J."/>
            <person name="Heo J."/>
            <person name="Kwon S.-W."/>
        </authorList>
    </citation>
    <scope>NUCLEOTIDE SEQUENCE [LARGE SCALE GENOMIC DNA]</scope>
    <source>
        <strain evidence="2 3">KADR8-3</strain>
    </source>
</reference>
<dbReference type="EMBL" id="CP027666">
    <property type="protein sequence ID" value="AVO32930.1"/>
    <property type="molecule type" value="Genomic_DNA"/>
</dbReference>
<sequence>MTAFTLERMRADVARMLREDPENIGLDDNLMDWGLDSMRLLDLVMSWNAAGLNIDVMEIGAETSLNGWWRVIQQQGA</sequence>
<evidence type="ECO:0000313" key="2">
    <source>
        <dbReference type="EMBL" id="AVO32930.1"/>
    </source>
</evidence>
<evidence type="ECO:0000259" key="1">
    <source>
        <dbReference type="PROSITE" id="PS50075"/>
    </source>
</evidence>
<gene>
    <name evidence="2" type="ORF">C6570_00625</name>
</gene>
<dbReference type="InterPro" id="IPR009081">
    <property type="entry name" value="PP-bd_ACP"/>
</dbReference>
<protein>
    <submittedName>
        <fullName evidence="2">Phosphopantetheine-binding protein</fullName>
    </submittedName>
</protein>
<proteinExistence type="predicted"/>
<dbReference type="SUPFAM" id="SSF47336">
    <property type="entry name" value="ACP-like"/>
    <property type="match status" value="1"/>
</dbReference>
<feature type="domain" description="Carrier" evidence="1">
    <location>
        <begin position="1"/>
        <end position="76"/>
    </location>
</feature>
<dbReference type="KEGG" id="otk:C6570_00625"/>
<name>A0A2S0MAT5_9BURK</name>
<dbReference type="Proteomes" id="UP000239709">
    <property type="component" value="Chromosome"/>
</dbReference>
<dbReference type="OrthoDB" id="2455700at2"/>
<dbReference type="RefSeq" id="WP_106701120.1">
    <property type="nucleotide sequence ID" value="NZ_CP027666.1"/>
</dbReference>